<evidence type="ECO:0000313" key="4">
    <source>
        <dbReference type="Proteomes" id="UP000265692"/>
    </source>
</evidence>
<dbReference type="EMBL" id="QWEI01000002">
    <property type="protein sequence ID" value="RHW38622.1"/>
    <property type="molecule type" value="Genomic_DNA"/>
</dbReference>
<feature type="compositionally biased region" description="Polar residues" evidence="1">
    <location>
        <begin position="62"/>
        <end position="73"/>
    </location>
</feature>
<name>A0A396SBY3_9BACL</name>
<reference evidence="3 4" key="1">
    <citation type="submission" date="2018-08" db="EMBL/GenBank/DDBJ databases">
        <title>Lysinibacillus sp. YLB-03 draft genome sequence.</title>
        <authorList>
            <person name="Yu L."/>
        </authorList>
    </citation>
    <scope>NUCLEOTIDE SEQUENCE [LARGE SCALE GENOMIC DNA]</scope>
    <source>
        <strain evidence="3 4">YLB-03</strain>
    </source>
</reference>
<organism evidence="3 4">
    <name type="scientific">Ureibacillus yapensis</name>
    <dbReference type="NCBI Taxonomy" id="2304605"/>
    <lineage>
        <taxon>Bacteria</taxon>
        <taxon>Bacillati</taxon>
        <taxon>Bacillota</taxon>
        <taxon>Bacilli</taxon>
        <taxon>Bacillales</taxon>
        <taxon>Caryophanaceae</taxon>
        <taxon>Ureibacillus</taxon>
    </lineage>
</organism>
<feature type="region of interest" description="Disordered" evidence="1">
    <location>
        <begin position="1"/>
        <end position="29"/>
    </location>
</feature>
<accession>A0A396SBY3</accession>
<proteinExistence type="predicted"/>
<evidence type="ECO:0000256" key="1">
    <source>
        <dbReference type="SAM" id="MobiDB-lite"/>
    </source>
</evidence>
<feature type="domain" description="DUF1510" evidence="2">
    <location>
        <begin position="130"/>
        <end position="222"/>
    </location>
</feature>
<sequence length="229" mass="26270">MVRRRSPYMSKEQESLKRSKKRSEKRKKSKMDKILNSLIAIVSILIILNVFAIFTDNKKQPKQSTETAIQNESNEGKEDTNEEQPFENHNMVSAEEVDENGKQELADASDESSSELITKSSNDPLVEEVIIDPEWKVNPTKQTGEHVSAYEEGHIDYEEKLVTIRNAVQLKENNIIYWSVRNNGGPNSAVAVVSTNDKNDYYRVYIEWVEQKGWKPVKVEKLNQAIGVR</sequence>
<feature type="region of interest" description="Disordered" evidence="1">
    <location>
        <begin position="59"/>
        <end position="120"/>
    </location>
</feature>
<dbReference type="Proteomes" id="UP000265692">
    <property type="component" value="Unassembled WGS sequence"/>
</dbReference>
<feature type="compositionally biased region" description="Basic residues" evidence="1">
    <location>
        <begin position="18"/>
        <end position="29"/>
    </location>
</feature>
<gene>
    <name evidence="3" type="ORF">D1B33_07025</name>
</gene>
<keyword evidence="4" id="KW-1185">Reference proteome</keyword>
<comment type="caution">
    <text evidence="3">The sequence shown here is derived from an EMBL/GenBank/DDBJ whole genome shotgun (WGS) entry which is preliminary data.</text>
</comment>
<dbReference type="AlphaFoldDB" id="A0A396SBY3"/>
<protein>
    <submittedName>
        <fullName evidence="3">DUF1510 family protein</fullName>
    </submittedName>
</protein>
<dbReference type="Pfam" id="PF07423">
    <property type="entry name" value="DUF1510"/>
    <property type="match status" value="1"/>
</dbReference>
<evidence type="ECO:0000259" key="2">
    <source>
        <dbReference type="Pfam" id="PF07423"/>
    </source>
</evidence>
<dbReference type="InterPro" id="IPR009988">
    <property type="entry name" value="DUF1510"/>
</dbReference>
<evidence type="ECO:0000313" key="3">
    <source>
        <dbReference type="EMBL" id="RHW38622.1"/>
    </source>
</evidence>